<dbReference type="Proteomes" id="UP000470186">
    <property type="component" value="Unassembled WGS sequence"/>
</dbReference>
<keyword evidence="2" id="KW-1185">Reference proteome</keyword>
<name>A0A7X1YEA6_9PSED</name>
<evidence type="ECO:0000313" key="1">
    <source>
        <dbReference type="EMBL" id="MQU35423.1"/>
    </source>
</evidence>
<evidence type="ECO:0000313" key="2">
    <source>
        <dbReference type="Proteomes" id="UP000470186"/>
    </source>
</evidence>
<accession>A0A7X1YEA6</accession>
<gene>
    <name evidence="1" type="ORF">GHO30_29420</name>
</gene>
<dbReference type="EMBL" id="WIVX01000354">
    <property type="protein sequence ID" value="MQU35423.1"/>
    <property type="molecule type" value="Genomic_DNA"/>
</dbReference>
<sequence length="87" mass="9847">MERLRWNQDEPLTAADAKLKMEKLKEKLSRTDMKIREGAFGKAERFIDDACRCGGVSAPVSKTFMVKDTPHERVNIEVTSGTAFTEK</sequence>
<reference evidence="1 2" key="1">
    <citation type="submission" date="2019-10" db="EMBL/GenBank/DDBJ databases">
        <title>Evaluation of single-gene subtyping targets for Pseudomonas.</title>
        <authorList>
            <person name="Reichler S.J."/>
            <person name="Orsi R.H."/>
            <person name="Wiedmann M."/>
            <person name="Martin N.H."/>
            <person name="Murphy S.I."/>
        </authorList>
    </citation>
    <scope>NUCLEOTIDE SEQUENCE [LARGE SCALE GENOMIC DNA]</scope>
    <source>
        <strain evidence="1 2">FSL R10-2107</strain>
    </source>
</reference>
<comment type="caution">
    <text evidence="1">The sequence shown here is derived from an EMBL/GenBank/DDBJ whole genome shotgun (WGS) entry which is preliminary data.</text>
</comment>
<proteinExistence type="predicted"/>
<dbReference type="RefSeq" id="WP_153351848.1">
    <property type="nucleotide sequence ID" value="NZ_WIVX01000354.1"/>
</dbReference>
<organism evidence="1 2">
    <name type="scientific">Pseudomonas helleri</name>
    <dbReference type="NCBI Taxonomy" id="1608996"/>
    <lineage>
        <taxon>Bacteria</taxon>
        <taxon>Pseudomonadati</taxon>
        <taxon>Pseudomonadota</taxon>
        <taxon>Gammaproteobacteria</taxon>
        <taxon>Pseudomonadales</taxon>
        <taxon>Pseudomonadaceae</taxon>
        <taxon>Pseudomonas</taxon>
    </lineage>
</organism>
<protein>
    <submittedName>
        <fullName evidence="1">Uncharacterized protein</fullName>
    </submittedName>
</protein>
<dbReference type="AlphaFoldDB" id="A0A7X1YEA6"/>